<name>A0A852RM19_9ACTN</name>
<feature type="domain" description="Rv2525c-like glycoside hydrolase-like" evidence="1">
    <location>
        <begin position="81"/>
        <end position="303"/>
    </location>
</feature>
<protein>
    <recommendedName>
        <fullName evidence="1">Rv2525c-like glycoside hydrolase-like domain-containing protein</fullName>
    </recommendedName>
</protein>
<dbReference type="RefSeq" id="WP_179727941.1">
    <property type="nucleotide sequence ID" value="NZ_BAABEF010000001.1"/>
</dbReference>
<proteinExistence type="predicted"/>
<comment type="caution">
    <text evidence="2">The sequence shown here is derived from an EMBL/GenBank/DDBJ whole genome shotgun (WGS) entry which is preliminary data.</text>
</comment>
<dbReference type="AlphaFoldDB" id="A0A852RM19"/>
<dbReference type="InterPro" id="IPR017853">
    <property type="entry name" value="GH"/>
</dbReference>
<organism evidence="2 3">
    <name type="scientific">Nocardioides kongjuensis</name>
    <dbReference type="NCBI Taxonomy" id="349522"/>
    <lineage>
        <taxon>Bacteria</taxon>
        <taxon>Bacillati</taxon>
        <taxon>Actinomycetota</taxon>
        <taxon>Actinomycetes</taxon>
        <taxon>Propionibacteriales</taxon>
        <taxon>Nocardioidaceae</taxon>
        <taxon>Nocardioides</taxon>
    </lineage>
</organism>
<accession>A0A852RM19</accession>
<reference evidence="2 3" key="1">
    <citation type="submission" date="2020-07" db="EMBL/GenBank/DDBJ databases">
        <title>Sequencing the genomes of 1000 actinobacteria strains.</title>
        <authorList>
            <person name="Klenk H.-P."/>
        </authorList>
    </citation>
    <scope>NUCLEOTIDE SEQUENCE [LARGE SCALE GENOMIC DNA]</scope>
    <source>
        <strain evidence="2 3">DSM 19082</strain>
    </source>
</reference>
<gene>
    <name evidence="2" type="ORF">BJ958_003204</name>
</gene>
<evidence type="ECO:0000313" key="3">
    <source>
        <dbReference type="Proteomes" id="UP000582231"/>
    </source>
</evidence>
<dbReference type="InterPro" id="IPR036366">
    <property type="entry name" value="PGBDSf"/>
</dbReference>
<dbReference type="SUPFAM" id="SSF47090">
    <property type="entry name" value="PGBD-like"/>
    <property type="match status" value="1"/>
</dbReference>
<dbReference type="InterPro" id="IPR015020">
    <property type="entry name" value="Rv2525c-like_Glyco_Hydro-like"/>
</dbReference>
<dbReference type="EMBL" id="JACCBF010000001">
    <property type="protein sequence ID" value="NYD31658.1"/>
    <property type="molecule type" value="Genomic_DNA"/>
</dbReference>
<dbReference type="InterPro" id="IPR036365">
    <property type="entry name" value="PGBD-like_sf"/>
</dbReference>
<dbReference type="Gene3D" id="3.20.20.80">
    <property type="entry name" value="Glycosidases"/>
    <property type="match status" value="1"/>
</dbReference>
<sequence length="392" mass="41970">MPSRPVRPPSRRFHLPLLGTGTGVLIVLLALVLAPLGGTPAARTDAPVDLAAKSTNPPTPGAFTGYGFDQCETQSQAKMDAWLAHSPFRAVGVYISGASRFCKTQKNLTPTWVSTQLAQGWQILAITLGPQSSCVGRFPRYGAAIDPTIVNDPTNAYAAARAQGSAEADSAVAAATALGIVPGSTLWYDLEGWSLSKANAGCTEPALAFLSAWTARVRQLGYVSGVYSSAGSGIKILENARVQGRADVVLPDRIWIARWDNVANTSTSYIAEDGWRPSSRVKQYQGGHNETWGGVTINIDRNWLELGEVVGYGCGGVKTSLKSYKKVAPRKAKPRQVRALKCLLQQKGMYPGKMSGKYNKNLRAGIHAWQGQAGQKVKDAWTKKNWASLLGG</sequence>
<keyword evidence="3" id="KW-1185">Reference proteome</keyword>
<dbReference type="Proteomes" id="UP000582231">
    <property type="component" value="Unassembled WGS sequence"/>
</dbReference>
<dbReference type="SUPFAM" id="SSF51445">
    <property type="entry name" value="(Trans)glycosidases"/>
    <property type="match status" value="1"/>
</dbReference>
<dbReference type="Gene3D" id="1.10.101.10">
    <property type="entry name" value="PGBD-like superfamily/PGBD"/>
    <property type="match status" value="1"/>
</dbReference>
<evidence type="ECO:0000313" key="2">
    <source>
        <dbReference type="EMBL" id="NYD31658.1"/>
    </source>
</evidence>
<evidence type="ECO:0000259" key="1">
    <source>
        <dbReference type="Pfam" id="PF08924"/>
    </source>
</evidence>
<dbReference type="Pfam" id="PF08924">
    <property type="entry name" value="Rv2525c_GlyHyd-like"/>
    <property type="match status" value="1"/>
</dbReference>